<evidence type="ECO:0000313" key="2">
    <source>
        <dbReference type="Proteomes" id="UP000027222"/>
    </source>
</evidence>
<sequence length="194" mass="20771">MNHESGANTPHPPLKAVVDKQDLSRKIMNGLVAYQGCQQAFLIIFAASMPLPASEYLRTSQCSLMNGSEHAAPPLLPPCLHHAAMFSLHDIKLQDGRMSSTAPCGQIKVLGLFIKPHRYKQQGACLLSIECSTVVPPRHNKPDKLAVQYAAAVILNLQSLMRLGGHDGRGQGSSLLDVIQQLQGLAVHAAAGAV</sequence>
<keyword evidence="2" id="KW-1185">Reference proteome</keyword>
<accession>A0A067SML6</accession>
<organism evidence="1 2">
    <name type="scientific">Galerina marginata (strain CBS 339.88)</name>
    <dbReference type="NCBI Taxonomy" id="685588"/>
    <lineage>
        <taxon>Eukaryota</taxon>
        <taxon>Fungi</taxon>
        <taxon>Dikarya</taxon>
        <taxon>Basidiomycota</taxon>
        <taxon>Agaricomycotina</taxon>
        <taxon>Agaricomycetes</taxon>
        <taxon>Agaricomycetidae</taxon>
        <taxon>Agaricales</taxon>
        <taxon>Agaricineae</taxon>
        <taxon>Strophariaceae</taxon>
        <taxon>Galerina</taxon>
    </lineage>
</organism>
<dbReference type="EMBL" id="KL142389">
    <property type="protein sequence ID" value="KDR72185.1"/>
    <property type="molecule type" value="Genomic_DNA"/>
</dbReference>
<dbReference type="AlphaFoldDB" id="A0A067SML6"/>
<proteinExistence type="predicted"/>
<evidence type="ECO:0000313" key="1">
    <source>
        <dbReference type="EMBL" id="KDR72185.1"/>
    </source>
</evidence>
<protein>
    <submittedName>
        <fullName evidence="1">Uncharacterized protein</fullName>
    </submittedName>
</protein>
<dbReference type="HOGENOM" id="CLU_1402527_0_0_1"/>
<reference evidence="2" key="1">
    <citation type="journal article" date="2014" name="Proc. Natl. Acad. Sci. U.S.A.">
        <title>Extensive sampling of basidiomycete genomes demonstrates inadequacy of the white-rot/brown-rot paradigm for wood decay fungi.</title>
        <authorList>
            <person name="Riley R."/>
            <person name="Salamov A.A."/>
            <person name="Brown D.W."/>
            <person name="Nagy L.G."/>
            <person name="Floudas D."/>
            <person name="Held B.W."/>
            <person name="Levasseur A."/>
            <person name="Lombard V."/>
            <person name="Morin E."/>
            <person name="Otillar R."/>
            <person name="Lindquist E.A."/>
            <person name="Sun H."/>
            <person name="LaButti K.M."/>
            <person name="Schmutz J."/>
            <person name="Jabbour D."/>
            <person name="Luo H."/>
            <person name="Baker S.E."/>
            <person name="Pisabarro A.G."/>
            <person name="Walton J.D."/>
            <person name="Blanchette R.A."/>
            <person name="Henrissat B."/>
            <person name="Martin F."/>
            <person name="Cullen D."/>
            <person name="Hibbett D.S."/>
            <person name="Grigoriev I.V."/>
        </authorList>
    </citation>
    <scope>NUCLEOTIDE SEQUENCE [LARGE SCALE GENOMIC DNA]</scope>
    <source>
        <strain evidence="2">CBS 339.88</strain>
    </source>
</reference>
<name>A0A067SML6_GALM3</name>
<dbReference type="Proteomes" id="UP000027222">
    <property type="component" value="Unassembled WGS sequence"/>
</dbReference>
<gene>
    <name evidence="1" type="ORF">GALMADRAFT_143060</name>
</gene>